<dbReference type="InterPro" id="IPR029062">
    <property type="entry name" value="Class_I_gatase-like"/>
</dbReference>
<feature type="domain" description="Beta-galactosidase C-terminal" evidence="13">
    <location>
        <begin position="623"/>
        <end position="679"/>
    </location>
</feature>
<feature type="binding site" evidence="10">
    <location>
        <position position="112"/>
    </location>
    <ligand>
        <name>substrate</name>
    </ligand>
</feature>
<dbReference type="Pfam" id="PF08533">
    <property type="entry name" value="Glyco_hydro_42C"/>
    <property type="match status" value="1"/>
</dbReference>
<dbReference type="GO" id="GO:0046872">
    <property type="term" value="F:metal ion binding"/>
    <property type="evidence" value="ECO:0007669"/>
    <property type="project" value="UniProtKB-KW"/>
</dbReference>
<dbReference type="InterPro" id="IPR017853">
    <property type="entry name" value="GH"/>
</dbReference>
<keyword evidence="15" id="KW-1185">Reference proteome</keyword>
<evidence type="ECO:0000256" key="9">
    <source>
        <dbReference type="PIRSR" id="PIRSR001084-1"/>
    </source>
</evidence>
<evidence type="ECO:0000256" key="1">
    <source>
        <dbReference type="ARBA" id="ARBA00001412"/>
    </source>
</evidence>
<comment type="similarity">
    <text evidence="2 8">Belongs to the glycosyl hydrolase 42 family.</text>
</comment>
<dbReference type="AlphaFoldDB" id="A0A5Q2TPX5"/>
<accession>A0A5Q2TPX5</accession>
<dbReference type="Gene3D" id="3.20.20.80">
    <property type="entry name" value="Glycosidases"/>
    <property type="match status" value="1"/>
</dbReference>
<dbReference type="EC" id="3.2.1.23" evidence="3 8"/>
<keyword evidence="4" id="KW-0479">Metal-binding</keyword>
<dbReference type="EMBL" id="CP045915">
    <property type="protein sequence ID" value="QGH36192.1"/>
    <property type="molecule type" value="Genomic_DNA"/>
</dbReference>
<dbReference type="SUPFAM" id="SSF51445">
    <property type="entry name" value="(Trans)glycosidases"/>
    <property type="match status" value="1"/>
</dbReference>
<dbReference type="GO" id="GO:0006012">
    <property type="term" value="P:galactose metabolic process"/>
    <property type="evidence" value="ECO:0007669"/>
    <property type="project" value="InterPro"/>
</dbReference>
<dbReference type="Gene3D" id="3.40.50.880">
    <property type="match status" value="1"/>
</dbReference>
<proteinExistence type="inferred from homology"/>
<evidence type="ECO:0000313" key="15">
    <source>
        <dbReference type="Proteomes" id="UP000339690"/>
    </source>
</evidence>
<name>A0A5Q2TPX5_9BACI</name>
<dbReference type="PANTHER" id="PTHR36447">
    <property type="entry name" value="BETA-GALACTOSIDASE GANA"/>
    <property type="match status" value="1"/>
</dbReference>
<evidence type="ECO:0000259" key="13">
    <source>
        <dbReference type="Pfam" id="PF08533"/>
    </source>
</evidence>
<feature type="domain" description="Beta-galactosidase trimerisation" evidence="12">
    <location>
        <begin position="404"/>
        <end position="606"/>
    </location>
</feature>
<evidence type="ECO:0000259" key="11">
    <source>
        <dbReference type="Pfam" id="PF02449"/>
    </source>
</evidence>
<reference evidence="14 15" key="1">
    <citation type="submission" date="2019-11" db="EMBL/GenBank/DDBJ databases">
        <title>Gracilibacillus salitolerans sp. nov., a moderate halophile isolated from a saline soil in northwest China.</title>
        <authorList>
            <person name="Gan L."/>
        </authorList>
    </citation>
    <scope>NUCLEOTIDE SEQUENCE [LARGE SCALE GENOMIC DNA]</scope>
    <source>
        <strain evidence="14 15">SCU50</strain>
    </source>
</reference>
<feature type="active site" description="Proton donor" evidence="9">
    <location>
        <position position="151"/>
    </location>
</feature>
<keyword evidence="5 8" id="KW-0378">Hydrolase</keyword>
<evidence type="ECO:0000256" key="4">
    <source>
        <dbReference type="ARBA" id="ARBA00022723"/>
    </source>
</evidence>
<evidence type="ECO:0000256" key="7">
    <source>
        <dbReference type="ARBA" id="ARBA00023295"/>
    </source>
</evidence>
<protein>
    <recommendedName>
        <fullName evidence="3 8">Beta-galactosidase</fullName>
        <shortName evidence="8">Beta-gal</shortName>
        <ecNumber evidence="3 8">3.2.1.23</ecNumber>
    </recommendedName>
</protein>
<dbReference type="Gene3D" id="2.60.40.1180">
    <property type="entry name" value="Golgi alpha-mannosidase II"/>
    <property type="match status" value="1"/>
</dbReference>
<feature type="domain" description="Glycoside hydrolase family 42 N-terminal" evidence="11">
    <location>
        <begin position="15"/>
        <end position="393"/>
    </location>
</feature>
<feature type="binding site" evidence="10">
    <location>
        <position position="150"/>
    </location>
    <ligand>
        <name>substrate</name>
    </ligand>
</feature>
<feature type="active site" description="Nucleophile" evidence="9">
    <location>
        <position position="313"/>
    </location>
</feature>
<evidence type="ECO:0000256" key="6">
    <source>
        <dbReference type="ARBA" id="ARBA00022833"/>
    </source>
</evidence>
<feature type="binding site" evidence="10">
    <location>
        <position position="321"/>
    </location>
    <ligand>
        <name>substrate</name>
    </ligand>
</feature>
<dbReference type="CDD" id="cd03143">
    <property type="entry name" value="A4_beta-galactosidase_middle_domain"/>
    <property type="match status" value="1"/>
</dbReference>
<evidence type="ECO:0000256" key="5">
    <source>
        <dbReference type="ARBA" id="ARBA00022801"/>
    </source>
</evidence>
<keyword evidence="7 8" id="KW-0326">Glycosidase</keyword>
<dbReference type="KEGG" id="grc:GI584_20025"/>
<dbReference type="InterPro" id="IPR013738">
    <property type="entry name" value="Beta_galactosidase_Trimer"/>
</dbReference>
<dbReference type="SUPFAM" id="SSF52317">
    <property type="entry name" value="Class I glutamine amidotransferase-like"/>
    <property type="match status" value="1"/>
</dbReference>
<dbReference type="InterPro" id="IPR013529">
    <property type="entry name" value="Glyco_hydro_42_N"/>
</dbReference>
<dbReference type="InterPro" id="IPR013739">
    <property type="entry name" value="Beta_galactosidase_C"/>
</dbReference>
<dbReference type="InterPro" id="IPR003476">
    <property type="entry name" value="Glyco_hydro_42"/>
</dbReference>
<dbReference type="Pfam" id="PF08532">
    <property type="entry name" value="Glyco_hydro_42M"/>
    <property type="match status" value="1"/>
</dbReference>
<evidence type="ECO:0000256" key="8">
    <source>
        <dbReference type="PIRNR" id="PIRNR001084"/>
    </source>
</evidence>
<keyword evidence="6" id="KW-0862">Zinc</keyword>
<comment type="catalytic activity">
    <reaction evidence="1 8">
        <text>Hydrolysis of terminal non-reducing beta-D-galactose residues in beta-D-galactosides.</text>
        <dbReference type="EC" id="3.2.1.23"/>
    </reaction>
</comment>
<evidence type="ECO:0000256" key="10">
    <source>
        <dbReference type="PIRSR" id="PIRSR001084-2"/>
    </source>
</evidence>
<dbReference type="InterPro" id="IPR013780">
    <property type="entry name" value="Glyco_hydro_b"/>
</dbReference>
<gene>
    <name evidence="14" type="ORF">GI584_20025</name>
</gene>
<sequence length="680" mass="79474">MKNVINETTIQLGVCYYPEHWPEKLWEDDFRRMKEMGFQYVRMAEFAWTIFEPIEGTFEFDLFDRAIQLAKKYDLKVIMGTPTATPPAWLTDKYPEVLNVSREGVRYHHGSRRHYNYNSEIYRTLSKRIVTEMVEHYKDNPTVVGWQIDNEINCEMNVFYSEADHTNFRNWVKEKYQTLDNVNEAWGTIFWNQTYTEWRQIYLTRPTVNDSYNPHQLLDEKRFISDSAISFVQMQADIIRSITDKQWVTTNGMFGHLDNHRMTKEALDFYAYDSYPNFNKIIEDNSFMPLRDRKWSLNLSTVRSFGGNFAIFEQQAGPGGWVNRIEQPTPRPGQLRLWTYQSIAHGADLVLYFRWRTATKGSEIYWHGINDYHNLPNRRISELKQTSEEMQKLGSAIFDSKYVADAAILTDYENEWDGEEDKWFGQFIGESKEAWFKAFQYHHIPVDIVNVTQNMALETLIKYKVLVYPHAAILTEKTANLLKGYVEQGGTIIFGARTGYKDLTGQTYMKAFPGYIKDLVGITVEEYTLLNGWQKNPYVNLFDNQLNTHGFNEVLQPEADNVEVIGTYQNAHYEGKPALTRRKVSEGTAYYYGGVFDYQTAALILEDVEISDYRSKFTLTPDIELAVREKDGEIVYILLNYSQEAQTIYLKVDMENLLDHDITSGDVTMAAYDVLVLKEK</sequence>
<evidence type="ECO:0000256" key="2">
    <source>
        <dbReference type="ARBA" id="ARBA00005940"/>
    </source>
</evidence>
<dbReference type="Pfam" id="PF02449">
    <property type="entry name" value="Glyco_hydro_42"/>
    <property type="match status" value="1"/>
</dbReference>
<evidence type="ECO:0000313" key="14">
    <source>
        <dbReference type="EMBL" id="QGH36192.1"/>
    </source>
</evidence>
<dbReference type="GO" id="GO:0009341">
    <property type="term" value="C:beta-galactosidase complex"/>
    <property type="evidence" value="ECO:0007669"/>
    <property type="project" value="InterPro"/>
</dbReference>
<organism evidence="14 15">
    <name type="scientific">Gracilibacillus salitolerans</name>
    <dbReference type="NCBI Taxonomy" id="2663022"/>
    <lineage>
        <taxon>Bacteria</taxon>
        <taxon>Bacillati</taxon>
        <taxon>Bacillota</taxon>
        <taxon>Bacilli</taxon>
        <taxon>Bacillales</taxon>
        <taxon>Bacillaceae</taxon>
        <taxon>Gracilibacillus</taxon>
    </lineage>
</organism>
<evidence type="ECO:0000259" key="12">
    <source>
        <dbReference type="Pfam" id="PF08532"/>
    </source>
</evidence>
<dbReference type="GO" id="GO:0004565">
    <property type="term" value="F:beta-galactosidase activity"/>
    <property type="evidence" value="ECO:0007669"/>
    <property type="project" value="UniProtKB-EC"/>
</dbReference>
<dbReference type="PIRSF" id="PIRSF001084">
    <property type="entry name" value="B-galactosidase"/>
    <property type="match status" value="1"/>
</dbReference>
<dbReference type="Proteomes" id="UP000339690">
    <property type="component" value="Chromosome"/>
</dbReference>
<dbReference type="PANTHER" id="PTHR36447:SF2">
    <property type="entry name" value="BETA-GALACTOSIDASE YESZ"/>
    <property type="match status" value="1"/>
</dbReference>
<evidence type="ECO:0000256" key="3">
    <source>
        <dbReference type="ARBA" id="ARBA00012756"/>
    </source>
</evidence>
<dbReference type="RefSeq" id="WP_153792366.1">
    <property type="nucleotide sequence ID" value="NZ_CP045915.1"/>
</dbReference>